<organism evidence="2 3">
    <name type="scientific">Pantoea brenneri</name>
    <dbReference type="NCBI Taxonomy" id="472694"/>
    <lineage>
        <taxon>Bacteria</taxon>
        <taxon>Pseudomonadati</taxon>
        <taxon>Pseudomonadota</taxon>
        <taxon>Gammaproteobacteria</taxon>
        <taxon>Enterobacterales</taxon>
        <taxon>Erwiniaceae</taxon>
        <taxon>Pantoea</taxon>
    </lineage>
</organism>
<proteinExistence type="predicted"/>
<gene>
    <name evidence="2" type="ORF">PANT111_150077</name>
</gene>
<reference evidence="2 3" key="1">
    <citation type="submission" date="2019-10" db="EMBL/GenBank/DDBJ databases">
        <authorList>
            <person name="Karimi E."/>
        </authorList>
    </citation>
    <scope>NUCLEOTIDE SEQUENCE [LARGE SCALE GENOMIC DNA]</scope>
    <source>
        <strain evidence="2">Pantoea sp. 111</strain>
    </source>
</reference>
<dbReference type="EMBL" id="CABWMH010000007">
    <property type="protein sequence ID" value="VXB49928.1"/>
    <property type="molecule type" value="Genomic_DNA"/>
</dbReference>
<dbReference type="AlphaFoldDB" id="A0AAX3J3K9"/>
<accession>A0AAX3J3K9</accession>
<comment type="caution">
    <text evidence="2">The sequence shown here is derived from an EMBL/GenBank/DDBJ whole genome shotgun (WGS) entry which is preliminary data.</text>
</comment>
<evidence type="ECO:0000313" key="2">
    <source>
        <dbReference type="EMBL" id="VXB49928.1"/>
    </source>
</evidence>
<evidence type="ECO:0000313" key="3">
    <source>
        <dbReference type="Proteomes" id="UP000433737"/>
    </source>
</evidence>
<evidence type="ECO:0000256" key="1">
    <source>
        <dbReference type="SAM" id="MobiDB-lite"/>
    </source>
</evidence>
<name>A0AAX3J3K9_9GAMM</name>
<dbReference type="Proteomes" id="UP000433737">
    <property type="component" value="Unassembled WGS sequence"/>
</dbReference>
<feature type="region of interest" description="Disordered" evidence="1">
    <location>
        <begin position="1"/>
        <end position="21"/>
    </location>
</feature>
<protein>
    <submittedName>
        <fullName evidence="2">Uncharacterized protein</fullName>
    </submittedName>
</protein>
<sequence length="66" mass="7436">MWPASLYGSQHNPPSAAEFDLSESQQAQRELNYRCVAYLANLCKFTSLFFFSPGDGGEMTIHCLRC</sequence>